<dbReference type="PROSITE" id="PS50893">
    <property type="entry name" value="ABC_TRANSPORTER_2"/>
    <property type="match status" value="1"/>
</dbReference>
<keyword evidence="4 6" id="KW-0067">ATP-binding</keyword>
<dbReference type="SUPFAM" id="SSF52540">
    <property type="entry name" value="P-loop containing nucleoside triphosphate hydrolases"/>
    <property type="match status" value="1"/>
</dbReference>
<gene>
    <name evidence="6" type="primary">natA_1</name>
    <name evidence="6" type="ORF">JS278_00186</name>
</gene>
<dbReference type="SMART" id="SM00382">
    <property type="entry name" value="AAA"/>
    <property type="match status" value="1"/>
</dbReference>
<dbReference type="InterPro" id="IPR017871">
    <property type="entry name" value="ABC_transporter-like_CS"/>
</dbReference>
<dbReference type="InterPro" id="IPR003439">
    <property type="entry name" value="ABC_transporter-like_ATP-bd"/>
</dbReference>
<protein>
    <submittedName>
        <fullName evidence="6">ABC transporter ATP-binding protein NatA</fullName>
    </submittedName>
</protein>
<dbReference type="AlphaFoldDB" id="A0A344UQ35"/>
<dbReference type="GO" id="GO:0016887">
    <property type="term" value="F:ATP hydrolysis activity"/>
    <property type="evidence" value="ECO:0007669"/>
    <property type="project" value="InterPro"/>
</dbReference>
<dbReference type="Pfam" id="PF00005">
    <property type="entry name" value="ABC_tran"/>
    <property type="match status" value="1"/>
</dbReference>
<dbReference type="PANTHER" id="PTHR43335">
    <property type="entry name" value="ABC TRANSPORTER, ATP-BINDING PROTEIN"/>
    <property type="match status" value="1"/>
</dbReference>
<keyword evidence="2" id="KW-0813">Transport</keyword>
<evidence type="ECO:0000256" key="1">
    <source>
        <dbReference type="ARBA" id="ARBA00005417"/>
    </source>
</evidence>
<feature type="domain" description="ABC transporter" evidence="5">
    <location>
        <begin position="6"/>
        <end position="233"/>
    </location>
</feature>
<dbReference type="PANTHER" id="PTHR43335:SF8">
    <property type="entry name" value="ABC TRANSPORTER, ATP-BINDING PROTEIN"/>
    <property type="match status" value="1"/>
</dbReference>
<dbReference type="EMBL" id="CP025198">
    <property type="protein sequence ID" value="AXE37383.1"/>
    <property type="molecule type" value="Genomic_DNA"/>
</dbReference>
<dbReference type="RefSeq" id="WP_114043545.1">
    <property type="nucleotide sequence ID" value="NZ_CP025198.1"/>
</dbReference>
<evidence type="ECO:0000256" key="3">
    <source>
        <dbReference type="ARBA" id="ARBA00022741"/>
    </source>
</evidence>
<dbReference type="OrthoDB" id="9804819at2"/>
<evidence type="ECO:0000313" key="7">
    <source>
        <dbReference type="Proteomes" id="UP000251995"/>
    </source>
</evidence>
<proteinExistence type="inferred from homology"/>
<keyword evidence="3" id="KW-0547">Nucleotide-binding</keyword>
<evidence type="ECO:0000256" key="4">
    <source>
        <dbReference type="ARBA" id="ARBA00022840"/>
    </source>
</evidence>
<reference evidence="6 7" key="1">
    <citation type="submission" date="2017-12" db="EMBL/GenBank/DDBJ databases">
        <title>The whole genome sequence of the Acidipropionibacterium virtanenii sp. nov. type strain JS278.</title>
        <authorList>
            <person name="Laine P."/>
            <person name="Deptula P."/>
            <person name="Varmanen P."/>
            <person name="Auvinen P."/>
        </authorList>
    </citation>
    <scope>NUCLEOTIDE SEQUENCE [LARGE SCALE GENOMIC DNA]</scope>
    <source>
        <strain evidence="6 7">JS278</strain>
    </source>
</reference>
<dbReference type="Proteomes" id="UP000251995">
    <property type="component" value="Chromosome"/>
</dbReference>
<accession>A0A344UQ35</accession>
<evidence type="ECO:0000259" key="5">
    <source>
        <dbReference type="PROSITE" id="PS50893"/>
    </source>
</evidence>
<sequence length="312" mass="34090">MSSSVMSVRDVSKHYRRTVAVDQVSLDLEAGQIFGLVGENGAGKTTLIRLVTGLARPTSGVVELFGHGGRDAARQRSRTGSLVETAAAGPDLSAARNLEALRIQRGLPRRDFVEQALHLTGLEATGSKKVREFSLGMRQRLGLAMALMGRPELLVLDEPTNSLDPTWTMRVRDELVRRVHEDGATVLISSHLLAELDLFATDYGFIHHGRLIRRVGADRLHQECRRTLRIRTDDVSRAATVLEERIGVRDFAVNGDGVLTIGSHLDEAARINRELVDAGVGVHELGLRGASLEDYFTELVAAADSTHPVRKA</sequence>
<dbReference type="PROSITE" id="PS00211">
    <property type="entry name" value="ABC_TRANSPORTER_1"/>
    <property type="match status" value="1"/>
</dbReference>
<evidence type="ECO:0000256" key="2">
    <source>
        <dbReference type="ARBA" id="ARBA00022448"/>
    </source>
</evidence>
<dbReference type="InterPro" id="IPR027417">
    <property type="entry name" value="P-loop_NTPase"/>
</dbReference>
<evidence type="ECO:0000313" key="6">
    <source>
        <dbReference type="EMBL" id="AXE37383.1"/>
    </source>
</evidence>
<name>A0A344UQ35_9ACTN</name>
<organism evidence="6 7">
    <name type="scientific">Acidipropionibacterium virtanenii</name>
    <dbReference type="NCBI Taxonomy" id="2057246"/>
    <lineage>
        <taxon>Bacteria</taxon>
        <taxon>Bacillati</taxon>
        <taxon>Actinomycetota</taxon>
        <taxon>Actinomycetes</taxon>
        <taxon>Propionibacteriales</taxon>
        <taxon>Propionibacteriaceae</taxon>
        <taxon>Acidipropionibacterium</taxon>
    </lineage>
</organism>
<keyword evidence="7" id="KW-1185">Reference proteome</keyword>
<dbReference type="KEGG" id="acij:JS278_00186"/>
<comment type="similarity">
    <text evidence="1">Belongs to the ABC transporter superfamily.</text>
</comment>
<dbReference type="GO" id="GO:0005524">
    <property type="term" value="F:ATP binding"/>
    <property type="evidence" value="ECO:0007669"/>
    <property type="project" value="UniProtKB-KW"/>
</dbReference>
<dbReference type="Gene3D" id="3.40.50.300">
    <property type="entry name" value="P-loop containing nucleotide triphosphate hydrolases"/>
    <property type="match status" value="1"/>
</dbReference>
<dbReference type="InterPro" id="IPR003593">
    <property type="entry name" value="AAA+_ATPase"/>
</dbReference>